<comment type="caution">
    <text evidence="7">The sequence shown here is derived from an EMBL/GenBank/DDBJ whole genome shotgun (WGS) entry which is preliminary data.</text>
</comment>
<gene>
    <name evidence="7" type="ORF">COZ90_00805</name>
</gene>
<keyword evidence="4 6" id="KW-1133">Transmembrane helix</keyword>
<dbReference type="InterPro" id="IPR045584">
    <property type="entry name" value="Pilin-like"/>
</dbReference>
<keyword evidence="3 6" id="KW-0812">Transmembrane</keyword>
<accession>A0A2H9N2Z5</accession>
<dbReference type="GO" id="GO:0015628">
    <property type="term" value="P:protein secretion by the type II secretion system"/>
    <property type="evidence" value="ECO:0007669"/>
    <property type="project" value="InterPro"/>
</dbReference>
<feature type="transmembrane region" description="Helical" evidence="6">
    <location>
        <begin position="12"/>
        <end position="35"/>
    </location>
</feature>
<dbReference type="GO" id="GO:0015627">
    <property type="term" value="C:type II protein secretion system complex"/>
    <property type="evidence" value="ECO:0007669"/>
    <property type="project" value="InterPro"/>
</dbReference>
<evidence type="ECO:0000313" key="7">
    <source>
        <dbReference type="EMBL" id="PIW91422.1"/>
    </source>
</evidence>
<dbReference type="PROSITE" id="PS00409">
    <property type="entry name" value="PROKAR_NTER_METHYL"/>
    <property type="match status" value="1"/>
</dbReference>
<dbReference type="EMBL" id="PFHJ01000019">
    <property type="protein sequence ID" value="PIW91422.1"/>
    <property type="molecule type" value="Genomic_DNA"/>
</dbReference>
<dbReference type="PANTHER" id="PTHR30093:SF44">
    <property type="entry name" value="TYPE II SECRETION SYSTEM CORE PROTEIN G"/>
    <property type="match status" value="1"/>
</dbReference>
<dbReference type="GO" id="GO:0016020">
    <property type="term" value="C:membrane"/>
    <property type="evidence" value="ECO:0007669"/>
    <property type="project" value="UniProtKB-SubCell"/>
</dbReference>
<evidence type="ECO:0000256" key="4">
    <source>
        <dbReference type="ARBA" id="ARBA00022989"/>
    </source>
</evidence>
<sequence length="63" mass="6774">MSQIFAKKKKGFTLIELLVVIAIIGILAAIVLVSLGGARTKAQQAAIKANMDQMRLAAELEYT</sequence>
<keyword evidence="2" id="KW-0488">Methylation</keyword>
<evidence type="ECO:0000256" key="3">
    <source>
        <dbReference type="ARBA" id="ARBA00022692"/>
    </source>
</evidence>
<dbReference type="AlphaFoldDB" id="A0A2H9N2Z5"/>
<dbReference type="InterPro" id="IPR012902">
    <property type="entry name" value="N_methyl_site"/>
</dbReference>
<dbReference type="PRINTS" id="PR00885">
    <property type="entry name" value="BCTERIALGSPH"/>
</dbReference>
<protein>
    <submittedName>
        <fullName evidence="7">Prepilin-type cleavage/methylation domain-containing protein</fullName>
    </submittedName>
</protein>
<evidence type="ECO:0000256" key="2">
    <source>
        <dbReference type="ARBA" id="ARBA00022481"/>
    </source>
</evidence>
<dbReference type="SUPFAM" id="SSF54523">
    <property type="entry name" value="Pili subunits"/>
    <property type="match status" value="1"/>
</dbReference>
<evidence type="ECO:0000256" key="5">
    <source>
        <dbReference type="ARBA" id="ARBA00023136"/>
    </source>
</evidence>
<reference evidence="8" key="1">
    <citation type="submission" date="2017-09" db="EMBL/GenBank/DDBJ databases">
        <title>Depth-based differentiation of microbial function through sediment-hosted aquifers and enrichment of novel symbionts in the deep terrestrial subsurface.</title>
        <authorList>
            <person name="Probst A.J."/>
            <person name="Ladd B."/>
            <person name="Jarett J.K."/>
            <person name="Geller-Mcgrath D.E."/>
            <person name="Sieber C.M.K."/>
            <person name="Emerson J.B."/>
            <person name="Anantharaman K."/>
            <person name="Thomas B.C."/>
            <person name="Malmstrom R."/>
            <person name="Stieglmeier M."/>
            <person name="Klingl A."/>
            <person name="Woyke T."/>
            <person name="Ryan C.M."/>
            <person name="Banfield J.F."/>
        </authorList>
    </citation>
    <scope>NUCLEOTIDE SEQUENCE [LARGE SCALE GENOMIC DNA]</scope>
</reference>
<dbReference type="NCBIfam" id="TIGR02532">
    <property type="entry name" value="IV_pilin_GFxxxE"/>
    <property type="match status" value="1"/>
</dbReference>
<evidence type="ECO:0000313" key="8">
    <source>
        <dbReference type="Proteomes" id="UP000236840"/>
    </source>
</evidence>
<keyword evidence="5 6" id="KW-0472">Membrane</keyword>
<dbReference type="Gene3D" id="3.30.700.10">
    <property type="entry name" value="Glycoprotein, Type 4 Pilin"/>
    <property type="match status" value="1"/>
</dbReference>
<dbReference type="Proteomes" id="UP000236840">
    <property type="component" value="Unassembled WGS sequence"/>
</dbReference>
<proteinExistence type="predicted"/>
<dbReference type="Pfam" id="PF07963">
    <property type="entry name" value="N_methyl"/>
    <property type="match status" value="1"/>
</dbReference>
<comment type="subcellular location">
    <subcellularLocation>
        <location evidence="1">Membrane</location>
        <topology evidence="1">Single-pass membrane protein</topology>
    </subcellularLocation>
</comment>
<dbReference type="PANTHER" id="PTHR30093">
    <property type="entry name" value="GENERAL SECRETION PATHWAY PROTEIN G"/>
    <property type="match status" value="1"/>
</dbReference>
<name>A0A2H9N2Z5_9BACT</name>
<dbReference type="InterPro" id="IPR002416">
    <property type="entry name" value="T2SS_protein-GspH"/>
</dbReference>
<evidence type="ECO:0000256" key="6">
    <source>
        <dbReference type="SAM" id="Phobius"/>
    </source>
</evidence>
<evidence type="ECO:0000256" key="1">
    <source>
        <dbReference type="ARBA" id="ARBA00004167"/>
    </source>
</evidence>
<organism evidence="7 8">
    <name type="scientific">Candidatus Nealsonbacteria bacterium CG_4_8_14_3_um_filter_37_36</name>
    <dbReference type="NCBI Taxonomy" id="1974688"/>
    <lineage>
        <taxon>Bacteria</taxon>
        <taxon>Candidatus Nealsoniibacteriota</taxon>
    </lineage>
</organism>
<feature type="non-terminal residue" evidence="7">
    <location>
        <position position="63"/>
    </location>
</feature>